<evidence type="ECO:0000313" key="2">
    <source>
        <dbReference type="EMBL" id="KAG8367585.1"/>
    </source>
</evidence>
<dbReference type="InterPro" id="IPR023213">
    <property type="entry name" value="CAT-like_dom_sf"/>
</dbReference>
<organism evidence="2 3">
    <name type="scientific">Buddleja alternifolia</name>
    <dbReference type="NCBI Taxonomy" id="168488"/>
    <lineage>
        <taxon>Eukaryota</taxon>
        <taxon>Viridiplantae</taxon>
        <taxon>Streptophyta</taxon>
        <taxon>Embryophyta</taxon>
        <taxon>Tracheophyta</taxon>
        <taxon>Spermatophyta</taxon>
        <taxon>Magnoliopsida</taxon>
        <taxon>eudicotyledons</taxon>
        <taxon>Gunneridae</taxon>
        <taxon>Pentapetalae</taxon>
        <taxon>asterids</taxon>
        <taxon>lamiids</taxon>
        <taxon>Lamiales</taxon>
        <taxon>Scrophulariaceae</taxon>
        <taxon>Buddlejeae</taxon>
        <taxon>Buddleja</taxon>
    </lineage>
</organism>
<gene>
    <name evidence="2" type="ORF">BUALT_Bualt16G0087300</name>
</gene>
<dbReference type="InterPro" id="IPR050317">
    <property type="entry name" value="Plant_Fungal_Acyltransferase"/>
</dbReference>
<keyword evidence="3" id="KW-1185">Reference proteome</keyword>
<evidence type="ECO:0008006" key="4">
    <source>
        <dbReference type="Google" id="ProtNLM"/>
    </source>
</evidence>
<dbReference type="EMBL" id="WHWC01000016">
    <property type="protein sequence ID" value="KAG8367585.1"/>
    <property type="molecule type" value="Genomic_DNA"/>
</dbReference>
<accession>A0AAV6WKT1</accession>
<comment type="caution">
    <text evidence="2">The sequence shown here is derived from an EMBL/GenBank/DDBJ whole genome shotgun (WGS) entry which is preliminary data.</text>
</comment>
<evidence type="ECO:0000313" key="3">
    <source>
        <dbReference type="Proteomes" id="UP000826271"/>
    </source>
</evidence>
<dbReference type="Proteomes" id="UP000826271">
    <property type="component" value="Unassembled WGS sequence"/>
</dbReference>
<evidence type="ECO:0000256" key="1">
    <source>
        <dbReference type="ARBA" id="ARBA00009861"/>
    </source>
</evidence>
<dbReference type="Pfam" id="PF02458">
    <property type="entry name" value="Transferase"/>
    <property type="match status" value="1"/>
</dbReference>
<name>A0AAV6WKT1_9LAMI</name>
<dbReference type="AlphaFoldDB" id="A0AAV6WKT1"/>
<protein>
    <recommendedName>
        <fullName evidence="4">Omega-hydroxypalmitate O-feruloyl transferase</fullName>
    </recommendedName>
</protein>
<dbReference type="PANTHER" id="PTHR31642">
    <property type="entry name" value="TRICHOTHECENE 3-O-ACETYLTRANSFERASE"/>
    <property type="match status" value="1"/>
</dbReference>
<sequence>MATLSPNPAMQDIKVAYQESTLVFPSQQTPKTSLFLSNIDQFLNINVPTVLFFSANSDFPPEIVARRLKMALEKVLVMYDFMAGRLKWDSQSGRLEIDCNGAGAGFVVASSEFAIDEMGDLVCPNLGFRQLAVQTLNNLALNKIDDQPLCILQVTSFKCGGFAIGMSINHILFDGIAAKSFQQNLASQTFDNKPPPIIPDHNRRLLAARSPPLITFPHTEFFKPDLRLPDLLNKQELDFKILKLTPNNINFLKAKANTARIATTFNVVAALIWRCIALSSSDDKNDRVSTLLNAVDLRSRLDPPLPREYCGNAILFARASANCGDLEKWRFSKAVEMVAEGIDRVTDEYARSAIDWLECERGIPCGEIIVTSWLRLGFDEAEFPWGKAVCFGPVVNNLKSLCWVFSGVDGVNVLVQRPVEEIERFQFHFHNFFERIS</sequence>
<proteinExistence type="inferred from homology"/>
<dbReference type="Gene3D" id="3.30.559.10">
    <property type="entry name" value="Chloramphenicol acetyltransferase-like domain"/>
    <property type="match status" value="2"/>
</dbReference>
<dbReference type="PANTHER" id="PTHR31642:SF189">
    <property type="entry name" value="ACYLTRANSFERASE GLAUCE"/>
    <property type="match status" value="1"/>
</dbReference>
<comment type="similarity">
    <text evidence="1">Belongs to the plant acyltransferase family.</text>
</comment>
<dbReference type="GO" id="GO:0016747">
    <property type="term" value="F:acyltransferase activity, transferring groups other than amino-acyl groups"/>
    <property type="evidence" value="ECO:0007669"/>
    <property type="project" value="TreeGrafter"/>
</dbReference>
<reference evidence="2" key="1">
    <citation type="submission" date="2019-10" db="EMBL/GenBank/DDBJ databases">
        <authorList>
            <person name="Zhang R."/>
            <person name="Pan Y."/>
            <person name="Wang J."/>
            <person name="Ma R."/>
            <person name="Yu S."/>
        </authorList>
    </citation>
    <scope>NUCLEOTIDE SEQUENCE</scope>
    <source>
        <strain evidence="2">LA-IB0</strain>
        <tissue evidence="2">Leaf</tissue>
    </source>
</reference>